<protein>
    <submittedName>
        <fullName evidence="2">Uncharacterized protein</fullName>
    </submittedName>
</protein>
<proteinExistence type="predicted"/>
<dbReference type="AlphaFoldDB" id="A0A560L2G6"/>
<sequence length="336" mass="37417">MRTLVRVRCLRYRQVRLTRAARRRSFFVEADLLHQTTSWVSDQLLCAMRIINMPGLAQRSANRCMQMLRQVFDDVACLVNLTASDRRVWPKAPADRLRQRLRSANDEDTTASWIEASADQVVGRSLAQSQRSPSRLPRQPVGACVPRYRSPPRRPASVLRGCAARRSGWRADRVATDRTASIQPSAQPTTRRTRHRRFGSAVAKCHRHIALRQANGAAKTCGSRRSAASGSSPTCRAPIGRPPRSAMRAHRRVRAYAVAGPGPSRRGKPSGPSFRPTLAVSFLQPPVAQSTELLDVLFHHPRQRAMPAVRQKWSKLSPTEFAGALPPSRSRSASMS</sequence>
<gene>
    <name evidence="2" type="ORF">FBZ93_116188</name>
</gene>
<organism evidence="2 3">
    <name type="scientific">Bradyrhizobium macuxiense</name>
    <dbReference type="NCBI Taxonomy" id="1755647"/>
    <lineage>
        <taxon>Bacteria</taxon>
        <taxon>Pseudomonadati</taxon>
        <taxon>Pseudomonadota</taxon>
        <taxon>Alphaproteobacteria</taxon>
        <taxon>Hyphomicrobiales</taxon>
        <taxon>Nitrobacteraceae</taxon>
        <taxon>Bradyrhizobium</taxon>
    </lineage>
</organism>
<accession>A0A560L2G6</accession>
<reference evidence="2 3" key="1">
    <citation type="submission" date="2019-06" db="EMBL/GenBank/DDBJ databases">
        <title>Genomic Encyclopedia of Type Strains, Phase IV (KMG-V): Genome sequencing to study the core and pangenomes of soil and plant-associated prokaryotes.</title>
        <authorList>
            <person name="Whitman W."/>
        </authorList>
    </citation>
    <scope>NUCLEOTIDE SEQUENCE [LARGE SCALE GENOMIC DNA]</scope>
    <source>
        <strain evidence="2 3">BR 10355</strain>
    </source>
</reference>
<evidence type="ECO:0000256" key="1">
    <source>
        <dbReference type="SAM" id="MobiDB-lite"/>
    </source>
</evidence>
<dbReference type="EMBL" id="VITY01000016">
    <property type="protein sequence ID" value="TWB89469.1"/>
    <property type="molecule type" value="Genomic_DNA"/>
</dbReference>
<feature type="compositionally biased region" description="Low complexity" evidence="1">
    <location>
        <begin position="223"/>
        <end position="232"/>
    </location>
</feature>
<evidence type="ECO:0000313" key="3">
    <source>
        <dbReference type="Proteomes" id="UP000321304"/>
    </source>
</evidence>
<feature type="region of interest" description="Disordered" evidence="1">
    <location>
        <begin position="216"/>
        <end position="249"/>
    </location>
</feature>
<feature type="region of interest" description="Disordered" evidence="1">
    <location>
        <begin position="124"/>
        <end position="157"/>
    </location>
</feature>
<comment type="caution">
    <text evidence="2">The sequence shown here is derived from an EMBL/GenBank/DDBJ whole genome shotgun (WGS) entry which is preliminary data.</text>
</comment>
<dbReference type="Proteomes" id="UP000321304">
    <property type="component" value="Unassembled WGS sequence"/>
</dbReference>
<evidence type="ECO:0000313" key="2">
    <source>
        <dbReference type="EMBL" id="TWB89469.1"/>
    </source>
</evidence>
<name>A0A560L2G6_9BRAD</name>
<feature type="region of interest" description="Disordered" evidence="1">
    <location>
        <begin position="309"/>
        <end position="336"/>
    </location>
</feature>
<keyword evidence="3" id="KW-1185">Reference proteome</keyword>